<dbReference type="InterPro" id="IPR014780">
    <property type="entry name" value="tRNA_psdUridine_synth_TruB"/>
</dbReference>
<dbReference type="PANTHER" id="PTHR13767">
    <property type="entry name" value="TRNA-PSEUDOURIDINE SYNTHASE"/>
    <property type="match status" value="1"/>
</dbReference>
<accession>A0ABS6JLH3</accession>
<evidence type="ECO:0000256" key="2">
    <source>
        <dbReference type="ARBA" id="ARBA00005642"/>
    </source>
</evidence>
<dbReference type="EMBL" id="JAHQCS010000178">
    <property type="protein sequence ID" value="MBU9714508.1"/>
    <property type="molecule type" value="Genomic_DNA"/>
</dbReference>
<feature type="domain" description="Pseudouridine synthase II N-terminal" evidence="6">
    <location>
        <begin position="26"/>
        <end position="181"/>
    </location>
</feature>
<dbReference type="Pfam" id="PF16198">
    <property type="entry name" value="TruB_C_2"/>
    <property type="match status" value="1"/>
</dbReference>
<dbReference type="EC" id="5.4.99.25" evidence="5"/>
<dbReference type="Proteomes" id="UP000784880">
    <property type="component" value="Unassembled WGS sequence"/>
</dbReference>
<dbReference type="HAMAP" id="MF_01080">
    <property type="entry name" value="TruB_bact"/>
    <property type="match status" value="1"/>
</dbReference>
<comment type="catalytic activity">
    <reaction evidence="1 5">
        <text>uridine(55) in tRNA = pseudouridine(55) in tRNA</text>
        <dbReference type="Rhea" id="RHEA:42532"/>
        <dbReference type="Rhea" id="RHEA-COMP:10101"/>
        <dbReference type="Rhea" id="RHEA-COMP:10102"/>
        <dbReference type="ChEBI" id="CHEBI:65314"/>
        <dbReference type="ChEBI" id="CHEBI:65315"/>
        <dbReference type="EC" id="5.4.99.25"/>
    </reaction>
</comment>
<feature type="active site" description="Nucleophile" evidence="5">
    <location>
        <position position="41"/>
    </location>
</feature>
<evidence type="ECO:0000256" key="1">
    <source>
        <dbReference type="ARBA" id="ARBA00000385"/>
    </source>
</evidence>
<dbReference type="PANTHER" id="PTHR13767:SF2">
    <property type="entry name" value="PSEUDOURIDYLATE SYNTHASE TRUB1"/>
    <property type="match status" value="1"/>
</dbReference>
<comment type="similarity">
    <text evidence="2 5">Belongs to the pseudouridine synthase TruB family. Type 1 subfamily.</text>
</comment>
<feature type="domain" description="tRNA pseudouridylate synthase B C-terminal" evidence="7">
    <location>
        <begin position="182"/>
        <end position="238"/>
    </location>
</feature>
<reference evidence="8 9" key="1">
    <citation type="submission" date="2021-06" db="EMBL/GenBank/DDBJ databases">
        <title>Bacillus sp. RD4P76, an endophyte from a halophyte.</title>
        <authorList>
            <person name="Sun J.-Q."/>
        </authorList>
    </citation>
    <scope>NUCLEOTIDE SEQUENCE [LARGE SCALE GENOMIC DNA]</scope>
    <source>
        <strain evidence="8 9">CGMCC 1.15917</strain>
    </source>
</reference>
<gene>
    <name evidence="5 8" type="primary">truB</name>
    <name evidence="8" type="ORF">KS419_22455</name>
</gene>
<evidence type="ECO:0000313" key="8">
    <source>
        <dbReference type="EMBL" id="MBU9714508.1"/>
    </source>
</evidence>
<protein>
    <recommendedName>
        <fullName evidence="5">tRNA pseudouridine synthase B</fullName>
        <ecNumber evidence="5">5.4.99.25</ecNumber>
    </recommendedName>
    <alternativeName>
        <fullName evidence="5">tRNA pseudouridine(55) synthase</fullName>
        <shortName evidence="5">Psi55 synthase</shortName>
    </alternativeName>
    <alternativeName>
        <fullName evidence="5">tRNA pseudouridylate synthase</fullName>
    </alternativeName>
    <alternativeName>
        <fullName evidence="5">tRNA-uridine isomerase</fullName>
    </alternativeName>
</protein>
<dbReference type="NCBIfam" id="TIGR00431">
    <property type="entry name" value="TruB"/>
    <property type="match status" value="1"/>
</dbReference>
<dbReference type="Pfam" id="PF01509">
    <property type="entry name" value="TruB_N"/>
    <property type="match status" value="1"/>
</dbReference>
<dbReference type="CDD" id="cd02573">
    <property type="entry name" value="PseudoU_synth_EcTruB"/>
    <property type="match status" value="1"/>
</dbReference>
<keyword evidence="9" id="KW-1185">Reference proteome</keyword>
<dbReference type="InterPro" id="IPR002501">
    <property type="entry name" value="PsdUridine_synth_N"/>
</dbReference>
<dbReference type="GO" id="GO:0160148">
    <property type="term" value="F:tRNA pseudouridine(55) synthase activity"/>
    <property type="evidence" value="ECO:0007669"/>
    <property type="project" value="UniProtKB-EC"/>
</dbReference>
<evidence type="ECO:0000313" key="9">
    <source>
        <dbReference type="Proteomes" id="UP000784880"/>
    </source>
</evidence>
<comment type="caution">
    <text evidence="8">The sequence shown here is derived from an EMBL/GenBank/DDBJ whole genome shotgun (WGS) entry which is preliminary data.</text>
</comment>
<comment type="function">
    <text evidence="5">Responsible for synthesis of pseudouridine from uracil-55 in the psi GC loop of transfer RNAs.</text>
</comment>
<evidence type="ECO:0000259" key="6">
    <source>
        <dbReference type="Pfam" id="PF01509"/>
    </source>
</evidence>
<evidence type="ECO:0000256" key="5">
    <source>
        <dbReference type="HAMAP-Rule" id="MF_01080"/>
    </source>
</evidence>
<organism evidence="8 9">
    <name type="scientific">Evansella tamaricis</name>
    <dbReference type="NCBI Taxonomy" id="2069301"/>
    <lineage>
        <taxon>Bacteria</taxon>
        <taxon>Bacillati</taxon>
        <taxon>Bacillota</taxon>
        <taxon>Bacilli</taxon>
        <taxon>Bacillales</taxon>
        <taxon>Bacillaceae</taxon>
        <taxon>Evansella</taxon>
    </lineage>
</organism>
<sequence length="303" mass="33571">MSEVTGVLLLWKPRGMTSFAAVQEVKKIFKTKKAGHTGTLDPDVDGVLPVCFGRATKIVEYLTADSKTYVGEVTLGTSTTTEDASGEVISEKKVTNVITEEEVEEVFSQLTGEITQIPPMFSAVKVNGKRLYEYAREGITVERPQRQVTIYGLTLESKVIKKENGQVSFRFQVHCSKGTYVRTLSVTIGEMLGYPAHMSDLTRTISGRFMKDQCVTLNQLKDMSVNELAGCLVSIEESLSNYPKTVVDESTENKIMNGAILPQLIDESPVALYNQQGECLALYQTHPKRIGMMKPAKMLKTNH</sequence>
<name>A0ABS6JLH3_9BACI</name>
<evidence type="ECO:0000256" key="4">
    <source>
        <dbReference type="ARBA" id="ARBA00023235"/>
    </source>
</evidence>
<keyword evidence="3 5" id="KW-0819">tRNA processing</keyword>
<evidence type="ECO:0000256" key="3">
    <source>
        <dbReference type="ARBA" id="ARBA00022694"/>
    </source>
</evidence>
<proteinExistence type="inferred from homology"/>
<keyword evidence="4 5" id="KW-0413">Isomerase</keyword>
<evidence type="ECO:0000259" key="7">
    <source>
        <dbReference type="Pfam" id="PF16198"/>
    </source>
</evidence>
<dbReference type="InterPro" id="IPR032819">
    <property type="entry name" value="TruB_C"/>
</dbReference>
<dbReference type="RefSeq" id="WP_217069127.1">
    <property type="nucleotide sequence ID" value="NZ_JAHQCS010000178.1"/>
</dbReference>